<dbReference type="EMBL" id="JAIOUQ010000017">
    <property type="protein sequence ID" value="MBZ2167016.1"/>
    <property type="molecule type" value="Genomic_DNA"/>
</dbReference>
<dbReference type="RefSeq" id="WP_223792555.1">
    <property type="nucleotide sequence ID" value="NZ_JAIOUQ010000017.1"/>
</dbReference>
<comment type="caution">
    <text evidence="1">The sequence shown here is derived from an EMBL/GenBank/DDBJ whole genome shotgun (WGS) entry which is preliminary data.</text>
</comment>
<reference evidence="2" key="1">
    <citation type="journal article" date="2022" name="Microbiol. Resour. Announc.">
        <title>Draft Genome Sequence of a Methanogenic Archaeon from West Spitsbergen Permafrost.</title>
        <authorList>
            <person name="Trubitsyn V."/>
            <person name="Rivkina E."/>
            <person name="Shcherbakova V."/>
        </authorList>
    </citation>
    <scope>NUCLEOTIDE SEQUENCE [LARGE SCALE GENOMIC DNA]</scope>
    <source>
        <strain evidence="2">VT</strain>
    </source>
</reference>
<dbReference type="AlphaFoldDB" id="A0A8T5UYK8"/>
<evidence type="ECO:0000313" key="1">
    <source>
        <dbReference type="EMBL" id="MBZ2167016.1"/>
    </source>
</evidence>
<accession>A0A8T5UYK8</accession>
<name>A0A8T5UYK8_9EURY</name>
<proteinExistence type="predicted"/>
<evidence type="ECO:0000313" key="2">
    <source>
        <dbReference type="Proteomes" id="UP000825933"/>
    </source>
</evidence>
<dbReference type="Proteomes" id="UP000825933">
    <property type="component" value="Unassembled WGS sequence"/>
</dbReference>
<sequence>MGKYDNWLINGVHPKWIVSVDKKLPKITLHCASQPGPEFEDAQDEIELFEQIACNTINNKPLINGGTDLQTSIDGKVVTITDGIHTWDGAIEYTVPTIDDTSETLVKWDMVIYVQLESASSKLPYSIYRPDFRLYGNIEYEPWTDNIYLITSGYGRPVTGKGVETDTFDPIIFNWDGRGKIYIASSWMGVAKDNLIDIDDEIIVSNGTETIRQAYNTNIYAPGKALNITSLLVEGDNEITVSIHDIYGAKIGCGPLYILRDTLPFNKGGTVQNVPYDVSQDNSSDLVWDNLETIQETDENLASVYNNNMGQSMESCKIIAKDFGFDIPTGMLITRLQANIMVANNITENISSATLRQRTKIKYPTEAHFPTDPGRLIPWEDLTNILVNDETNLAHATNISTTDPLKTTEISVDDFGFDIPADAIVKRLKVKLGYANNSEVIDTSLAARLRTQNKFPTVFEQENTGIQWENLENIGADDDVLATTLSNTGRPAFTSNITMKDFGFDIPEDAVVTGVKAKLKYANNSNTLGYTRTRQVTNTTQILGNFEDGYSDPDPLITTQRNNVNAGGDLWKGNQTWDGISNSEYAGVGNVVLMQHGPGNGKSALYVAHVNYIPQIPEGSTIDRVRIQVKCGSQNANPVSPNGDLVIWRGDINNPSSNSGINLGRHQRAKDNLETITVDTNTLSSHFTSLLLNADNLRADNLYIGFSDIVGANQYSWLEYIKVIVDFTIPDITKNNVVNVNGLETLSDAIIQSAQNNLKVKEWNLTRFSNKPSVYNNPEFFVAYHATVGVDDFAYMDSLDVTITYELTVENNVHIIGVNGQKIVRNYIKSESDRLQELLLDSNDGSINLVSTDPATYNDPTFNISYQTTLSTLKEAWVDYIEVEILYELAMSGNQIINVNGQEIFWNFKKGTNPNNMELLKLDTLDGGIPTFSDDPAVYNDPEFYVSYKNSVGSFNTIWIKYIEFIITYKVGTLAPITRTDPNAEGYEFGFMQITETRLVKEVQVVGNACNLPATLTLNGIKQSMHYSHDHNGGDIGLDGQESLSYTLNPPVTVLEFVSEKHLPPYDGEDLAENNKGIRLSQIKVIYK</sequence>
<keyword evidence="2" id="KW-1185">Reference proteome</keyword>
<organism evidence="1 2">
    <name type="scientific">Methanobacterium spitsbergense</name>
    <dbReference type="NCBI Taxonomy" id="2874285"/>
    <lineage>
        <taxon>Archaea</taxon>
        <taxon>Methanobacteriati</taxon>
        <taxon>Methanobacteriota</taxon>
        <taxon>Methanomada group</taxon>
        <taxon>Methanobacteria</taxon>
        <taxon>Methanobacteriales</taxon>
        <taxon>Methanobacteriaceae</taxon>
        <taxon>Methanobacterium</taxon>
    </lineage>
</organism>
<protein>
    <submittedName>
        <fullName evidence="1">Uncharacterized protein</fullName>
    </submittedName>
</protein>
<gene>
    <name evidence="1" type="ORF">K8N75_13305</name>
</gene>